<proteinExistence type="inferred from homology"/>
<name>A0ABQ0NWW8_9PROT</name>
<organism evidence="3 4">
    <name type="scientific">Saccharibacter floricola DSM 15669</name>
    <dbReference type="NCBI Taxonomy" id="1123227"/>
    <lineage>
        <taxon>Bacteria</taxon>
        <taxon>Pseudomonadati</taxon>
        <taxon>Pseudomonadota</taxon>
        <taxon>Alphaproteobacteria</taxon>
        <taxon>Acetobacterales</taxon>
        <taxon>Acetobacteraceae</taxon>
        <taxon>Saccharibacter</taxon>
    </lineage>
</organism>
<evidence type="ECO:0000313" key="4">
    <source>
        <dbReference type="Proteomes" id="UP001062901"/>
    </source>
</evidence>
<dbReference type="RefSeq" id="WP_018979862.1">
    <property type="nucleotide sequence ID" value="NZ_BAQD01000003.1"/>
</dbReference>
<comment type="caution">
    <text evidence="3">The sequence shown here is derived from an EMBL/GenBank/DDBJ whole genome shotgun (WGS) entry which is preliminary data.</text>
</comment>
<dbReference type="Gene3D" id="3.40.50.720">
    <property type="entry name" value="NAD(P)-binding Rossmann-like Domain"/>
    <property type="match status" value="1"/>
</dbReference>
<dbReference type="CDD" id="cd05233">
    <property type="entry name" value="SDR_c"/>
    <property type="match status" value="1"/>
</dbReference>
<keyword evidence="4" id="KW-1185">Reference proteome</keyword>
<dbReference type="PROSITE" id="PS00061">
    <property type="entry name" value="ADH_SHORT"/>
    <property type="match status" value="1"/>
</dbReference>
<dbReference type="Pfam" id="PF13561">
    <property type="entry name" value="adh_short_C2"/>
    <property type="match status" value="1"/>
</dbReference>
<dbReference type="PANTHER" id="PTHR42760">
    <property type="entry name" value="SHORT-CHAIN DEHYDROGENASES/REDUCTASES FAMILY MEMBER"/>
    <property type="match status" value="1"/>
</dbReference>
<evidence type="ECO:0000259" key="2">
    <source>
        <dbReference type="SMART" id="SM00822"/>
    </source>
</evidence>
<feature type="domain" description="Ketoreductase" evidence="2">
    <location>
        <begin position="5"/>
        <end position="195"/>
    </location>
</feature>
<dbReference type="InterPro" id="IPR057326">
    <property type="entry name" value="KR_dom"/>
</dbReference>
<dbReference type="SUPFAM" id="SSF51735">
    <property type="entry name" value="NAD(P)-binding Rossmann-fold domains"/>
    <property type="match status" value="1"/>
</dbReference>
<dbReference type="InterPro" id="IPR002347">
    <property type="entry name" value="SDR_fam"/>
</dbReference>
<evidence type="ECO:0000313" key="3">
    <source>
        <dbReference type="EMBL" id="GBQ05126.1"/>
    </source>
</evidence>
<dbReference type="SMART" id="SM00822">
    <property type="entry name" value="PKS_KR"/>
    <property type="match status" value="1"/>
</dbReference>
<dbReference type="PRINTS" id="PR00080">
    <property type="entry name" value="SDRFAMILY"/>
</dbReference>
<dbReference type="Proteomes" id="UP001062901">
    <property type="component" value="Unassembled WGS sequence"/>
</dbReference>
<accession>A0ABQ0NWW8</accession>
<dbReference type="InterPro" id="IPR036291">
    <property type="entry name" value="NAD(P)-bd_dom_sf"/>
</dbReference>
<dbReference type="InterPro" id="IPR020904">
    <property type="entry name" value="Sc_DH/Rdtase_CS"/>
</dbReference>
<sequence>MTHPKKVLVTGGTSGIGLAIAQRFARDGHDLVLIGSNPTRDYGSAVREVRAAAEEVGCQPNVMAHGVDITDFAAVKKLMAHIHDEVGTFDVLVHSAGVFFDTPITDENPDAFVRMMNVNVNGMWHIVQAALPYMRRKMGQVSGGKIVAISSISGFYGFANYSGYSASKAAVTSLTRSLALELGPLGININAVEPGRVKTSMHDALLSDPAQENVLREIAASNPSGRAFTTPEDISNVVAFLASEGAIAMHGASLVVDEGTTLGIVS</sequence>
<reference evidence="3" key="1">
    <citation type="submission" date="2013-04" db="EMBL/GenBank/DDBJ databases">
        <title>The genome sequencing project of 58 acetic acid bacteria.</title>
        <authorList>
            <person name="Okamoto-Kainuma A."/>
            <person name="Ishikawa M."/>
            <person name="Umino S."/>
            <person name="Koizumi Y."/>
            <person name="Shiwa Y."/>
            <person name="Yoshikawa H."/>
            <person name="Matsutani M."/>
            <person name="Matsushita K."/>
        </authorList>
    </citation>
    <scope>NUCLEOTIDE SEQUENCE</scope>
    <source>
        <strain evidence="3">DSM 15669</strain>
    </source>
</reference>
<dbReference type="EMBL" id="BAQD01000003">
    <property type="protein sequence ID" value="GBQ05126.1"/>
    <property type="molecule type" value="Genomic_DNA"/>
</dbReference>
<protein>
    <submittedName>
        <fullName evidence="3">Short-chain dehydrogenase</fullName>
    </submittedName>
</protein>
<evidence type="ECO:0000256" key="1">
    <source>
        <dbReference type="ARBA" id="ARBA00006484"/>
    </source>
</evidence>
<gene>
    <name evidence="3" type="ORF">AA15669_0316</name>
</gene>
<dbReference type="PRINTS" id="PR00081">
    <property type="entry name" value="GDHRDH"/>
</dbReference>
<comment type="similarity">
    <text evidence="1">Belongs to the short-chain dehydrogenases/reductases (SDR) family.</text>
</comment>